<sequence>MKRIINYLVFFSPFLAALIATYLTFSDVWLVWLAYGVWLAMFTGFFVFLNYTLVTLRYRKYDARYVGKPLNLRIAAFVTSFNEDPGIIKDTLLSVKAALKGRGDVYLLDDSTRPEIIKEMEEFCKVNGIYYIHRTDRRGFKAGAINNALRLVGDKYDLVAIFDADQRPTSGFFDAVIPFFRDENVAFVQVPQKYTETDSYVSQGAKFQQEPFLRIIMRGRSRSSAFSLGSGTVFRASVLKEVGGMDESSITEDAATSVKIHSMKYLSPYLDEELIWYGEPPPDASAYVQQQSRWSFGYFQLTPNLLKMNLYIQVFFDYAAGFYYWLKEGILTLFEIIAPIFFLLLRRPYIKLDPFLYAIVYFPYLFFSTAIFTYSIRRKTYGLRGFLLHQFVEYIAFFGLTVSFFSWLARRKRPFKVTPKGRGRRAFGVVVPHVFFDILLLLSIFAGVAWYPSAPMILQAAILVNLFWAVWHYFFLTGSIIVALSVPREREEARYVEKIKK</sequence>
<dbReference type="Gene3D" id="3.90.550.10">
    <property type="entry name" value="Spore Coat Polysaccharide Biosynthesis Protein SpsA, Chain A"/>
    <property type="match status" value="1"/>
</dbReference>
<dbReference type="InterPro" id="IPR029044">
    <property type="entry name" value="Nucleotide-diphossugar_trans"/>
</dbReference>
<keyword evidence="4 7" id="KW-0812">Transmembrane</keyword>
<organism evidence="8 9">
    <name type="scientific">Thermofilum adornatum 1505</name>
    <dbReference type="NCBI Taxonomy" id="697581"/>
    <lineage>
        <taxon>Archaea</taxon>
        <taxon>Thermoproteota</taxon>
        <taxon>Thermoprotei</taxon>
        <taxon>Thermofilales</taxon>
        <taxon>Thermofilaceae</taxon>
        <taxon>Thermofilum</taxon>
    </lineage>
</organism>
<name>A0A3G1A8Z7_9CREN</name>
<keyword evidence="3" id="KW-0808">Transferase</keyword>
<evidence type="ECO:0000256" key="7">
    <source>
        <dbReference type="SAM" id="Phobius"/>
    </source>
</evidence>
<feature type="transmembrane region" description="Helical" evidence="7">
    <location>
        <begin position="355"/>
        <end position="376"/>
    </location>
</feature>
<feature type="transmembrane region" description="Helical" evidence="7">
    <location>
        <begin position="7"/>
        <end position="25"/>
    </location>
</feature>
<keyword evidence="6 7" id="KW-0472">Membrane</keyword>
<dbReference type="Pfam" id="PF13641">
    <property type="entry name" value="Glyco_tranf_2_3"/>
    <property type="match status" value="1"/>
</dbReference>
<proteinExistence type="predicted"/>
<feature type="transmembrane region" description="Helical" evidence="7">
    <location>
        <begin position="430"/>
        <end position="451"/>
    </location>
</feature>
<keyword evidence="2" id="KW-0328">Glycosyltransferase</keyword>
<feature type="transmembrane region" description="Helical" evidence="7">
    <location>
        <begin position="296"/>
        <end position="316"/>
    </location>
</feature>
<evidence type="ECO:0000313" key="9">
    <source>
        <dbReference type="Proteomes" id="UP000266720"/>
    </source>
</evidence>
<keyword evidence="5 7" id="KW-1133">Transmembrane helix</keyword>
<evidence type="ECO:0000256" key="3">
    <source>
        <dbReference type="ARBA" id="ARBA00022679"/>
    </source>
</evidence>
<evidence type="ECO:0000256" key="6">
    <source>
        <dbReference type="ARBA" id="ARBA00023136"/>
    </source>
</evidence>
<dbReference type="GO" id="GO:0016757">
    <property type="term" value="F:glycosyltransferase activity"/>
    <property type="evidence" value="ECO:0007669"/>
    <property type="project" value="UniProtKB-KW"/>
</dbReference>
<dbReference type="GeneID" id="25406405"/>
<dbReference type="RefSeq" id="WP_052886885.1">
    <property type="nucleotide sequence ID" value="NZ_CP007493.1"/>
</dbReference>
<dbReference type="STRING" id="697581.TCARB_0987"/>
<evidence type="ECO:0000313" key="8">
    <source>
        <dbReference type="EMBL" id="AJB42037.1"/>
    </source>
</evidence>
<evidence type="ECO:0000256" key="5">
    <source>
        <dbReference type="ARBA" id="ARBA00022989"/>
    </source>
</evidence>
<dbReference type="CDD" id="cd06421">
    <property type="entry name" value="CESA_CelA_like"/>
    <property type="match status" value="1"/>
</dbReference>
<dbReference type="SUPFAM" id="SSF53448">
    <property type="entry name" value="Nucleotide-diphospho-sugar transferases"/>
    <property type="match status" value="1"/>
</dbReference>
<accession>A0A3G1A8Z7</accession>
<dbReference type="KEGG" id="tcb:TCARB_0987"/>
<feature type="transmembrane region" description="Helical" evidence="7">
    <location>
        <begin position="457"/>
        <end position="484"/>
    </location>
</feature>
<dbReference type="PANTHER" id="PTHR43867">
    <property type="entry name" value="CELLULOSE SYNTHASE CATALYTIC SUBUNIT A [UDP-FORMING]"/>
    <property type="match status" value="1"/>
</dbReference>
<feature type="transmembrane region" description="Helical" evidence="7">
    <location>
        <begin position="322"/>
        <end position="343"/>
    </location>
</feature>
<dbReference type="GO" id="GO:0016020">
    <property type="term" value="C:membrane"/>
    <property type="evidence" value="ECO:0007669"/>
    <property type="project" value="UniProtKB-SubCell"/>
</dbReference>
<dbReference type="InterPro" id="IPR050321">
    <property type="entry name" value="Glycosyltr_2/OpgH_subfam"/>
</dbReference>
<dbReference type="PANTHER" id="PTHR43867:SF2">
    <property type="entry name" value="CELLULOSE SYNTHASE CATALYTIC SUBUNIT A [UDP-FORMING]"/>
    <property type="match status" value="1"/>
</dbReference>
<gene>
    <name evidence="8" type="ORF">TCARB_0987</name>
</gene>
<dbReference type="EMBL" id="CP007493">
    <property type="protein sequence ID" value="AJB42037.1"/>
    <property type="molecule type" value="Genomic_DNA"/>
</dbReference>
<feature type="transmembrane region" description="Helical" evidence="7">
    <location>
        <begin position="31"/>
        <end position="54"/>
    </location>
</feature>
<protein>
    <submittedName>
        <fullName evidence="8">Cellulose synthase (UDP-forming)</fullName>
    </submittedName>
</protein>
<dbReference type="Proteomes" id="UP000266720">
    <property type="component" value="Chromosome"/>
</dbReference>
<dbReference type="AlphaFoldDB" id="A0A3G1A8Z7"/>
<comment type="subcellular location">
    <subcellularLocation>
        <location evidence="1">Membrane</location>
        <topology evidence="1">Multi-pass membrane protein</topology>
    </subcellularLocation>
</comment>
<evidence type="ECO:0000256" key="1">
    <source>
        <dbReference type="ARBA" id="ARBA00004141"/>
    </source>
</evidence>
<reference evidence="9" key="1">
    <citation type="book" date="2010" name="EXTREMOPHILES" publisher="0:0-0">
        <title>Complete genome sequences of ten hyperthermophilic archaea reveal their metabolic capabilities and possible ecological roles.</title>
        <editorList>
            <person name="?"/>
        </editorList>
        <authorList>
            <person name="Ravin N.V."/>
            <person name="Mardanov A.V."/>
            <person name="Bonch-Osmolovskaya E.A."/>
            <person name="Skryabin K.G."/>
        </authorList>
    </citation>
    <scope>NUCLEOTIDE SEQUENCE [LARGE SCALE GENOMIC DNA]</scope>
    <source>
        <strain evidence="9">1505</strain>
    </source>
</reference>
<evidence type="ECO:0000256" key="2">
    <source>
        <dbReference type="ARBA" id="ARBA00022676"/>
    </source>
</evidence>
<evidence type="ECO:0000256" key="4">
    <source>
        <dbReference type="ARBA" id="ARBA00022692"/>
    </source>
</evidence>
<feature type="transmembrane region" description="Helical" evidence="7">
    <location>
        <begin position="388"/>
        <end position="409"/>
    </location>
</feature>